<evidence type="ECO:0000256" key="3">
    <source>
        <dbReference type="ARBA" id="ARBA00022741"/>
    </source>
</evidence>
<organism evidence="6 7">
    <name type="scientific">Kineococcus mangrovi</name>
    <dbReference type="NCBI Taxonomy" id="1660183"/>
    <lineage>
        <taxon>Bacteria</taxon>
        <taxon>Bacillati</taxon>
        <taxon>Actinomycetota</taxon>
        <taxon>Actinomycetes</taxon>
        <taxon>Kineosporiales</taxon>
        <taxon>Kineosporiaceae</taxon>
        <taxon>Kineococcus</taxon>
    </lineage>
</organism>
<dbReference type="InterPro" id="IPR002835">
    <property type="entry name" value="CofC"/>
</dbReference>
<proteinExistence type="inferred from homology"/>
<evidence type="ECO:0000256" key="5">
    <source>
        <dbReference type="HAMAP-Rule" id="MF_02114"/>
    </source>
</evidence>
<sequence length="221" mass="22670">MTHVSGWRVLVPVKGGDEAKTRLALPHRQRRELALAMALDCLTACRDTPGVGLLVCVSDDPEVLRAVRGLGVGTVSPGRPGLAVAVAAGLASLERGPTAVLLGDLPALRVEDLGRALARALTVPGPALVTDAAGSGSVLLTDPDGDVPHRFGPDSARRHLEAGAVALTDPLPSLRRDVDTVEDLRSALTLGVGPRTRVALARDVPAPTALDLPAGCAGPRC</sequence>
<gene>
    <name evidence="6" type="primary">cofC</name>
    <name evidence="5" type="synonym">fbiD</name>
    <name evidence="6" type="ORF">AB2L28_06225</name>
</gene>
<comment type="similarity">
    <text evidence="5">Belongs to the CofC family.</text>
</comment>
<dbReference type="Pfam" id="PF01983">
    <property type="entry name" value="CofC"/>
    <property type="match status" value="1"/>
</dbReference>
<keyword evidence="2 5" id="KW-0548">Nucleotidyltransferase</keyword>
<comment type="catalytic activity">
    <reaction evidence="5">
        <text>phosphoenolpyruvate + GTP + H(+) = enolpyruvoyl-2-diphospho-5'-guanosine + diphosphate</text>
        <dbReference type="Rhea" id="RHEA:30519"/>
        <dbReference type="ChEBI" id="CHEBI:15378"/>
        <dbReference type="ChEBI" id="CHEBI:33019"/>
        <dbReference type="ChEBI" id="CHEBI:37565"/>
        <dbReference type="ChEBI" id="CHEBI:58702"/>
        <dbReference type="ChEBI" id="CHEBI:143701"/>
        <dbReference type="EC" id="2.7.7.105"/>
    </reaction>
</comment>
<protein>
    <recommendedName>
        <fullName evidence="5">Phosphoenolpyruvate guanylyltransferase</fullName>
        <shortName evidence="5">PEP guanylyltransferase</shortName>
        <ecNumber evidence="5">2.7.7.105</ecNumber>
    </recommendedName>
</protein>
<accession>A0ABV4I3Q0</accession>
<evidence type="ECO:0000313" key="7">
    <source>
        <dbReference type="Proteomes" id="UP001566476"/>
    </source>
</evidence>
<evidence type="ECO:0000256" key="1">
    <source>
        <dbReference type="ARBA" id="ARBA00022679"/>
    </source>
</evidence>
<dbReference type="EC" id="2.7.7.105" evidence="5"/>
<dbReference type="GO" id="GO:0043814">
    <property type="term" value="F:phospholactate guanylyltransferase activity"/>
    <property type="evidence" value="ECO:0007669"/>
    <property type="project" value="UniProtKB-EC"/>
</dbReference>
<dbReference type="EMBL" id="JBGGTQ010000003">
    <property type="protein sequence ID" value="MEZ0491832.1"/>
    <property type="molecule type" value="Genomic_DNA"/>
</dbReference>
<comment type="pathway">
    <text evidence="5">Cofactor biosynthesis; coenzyme F420 biosynthesis.</text>
</comment>
<dbReference type="SUPFAM" id="SSF53448">
    <property type="entry name" value="Nucleotide-diphospho-sugar transferases"/>
    <property type="match status" value="1"/>
</dbReference>
<dbReference type="RefSeq" id="WP_370717889.1">
    <property type="nucleotide sequence ID" value="NZ_JBGGTQ010000003.1"/>
</dbReference>
<dbReference type="PANTHER" id="PTHR40392">
    <property type="entry name" value="2-PHOSPHO-L-LACTATE GUANYLYLTRANSFERASE"/>
    <property type="match status" value="1"/>
</dbReference>
<comment type="caution">
    <text evidence="6">The sequence shown here is derived from an EMBL/GenBank/DDBJ whole genome shotgun (WGS) entry which is preliminary data.</text>
</comment>
<dbReference type="PANTHER" id="PTHR40392:SF1">
    <property type="entry name" value="2-PHOSPHO-L-LACTATE GUANYLYLTRANSFERASE"/>
    <property type="match status" value="1"/>
</dbReference>
<dbReference type="NCBIfam" id="TIGR03552">
    <property type="entry name" value="F420_cofC"/>
    <property type="match status" value="1"/>
</dbReference>
<keyword evidence="3 5" id="KW-0547">Nucleotide-binding</keyword>
<dbReference type="InterPro" id="IPR029044">
    <property type="entry name" value="Nucleotide-diphossugar_trans"/>
</dbReference>
<keyword evidence="1 5" id="KW-0808">Transferase</keyword>
<keyword evidence="4 5" id="KW-0342">GTP-binding</keyword>
<keyword evidence="7" id="KW-1185">Reference proteome</keyword>
<feature type="binding site" evidence="5">
    <location>
        <position position="155"/>
    </location>
    <ligand>
        <name>phosphoenolpyruvate</name>
        <dbReference type="ChEBI" id="CHEBI:58702"/>
    </ligand>
</feature>
<dbReference type="HAMAP" id="MF_02114">
    <property type="entry name" value="CofC"/>
    <property type="match status" value="1"/>
</dbReference>
<dbReference type="Proteomes" id="UP001566476">
    <property type="component" value="Unassembled WGS sequence"/>
</dbReference>
<dbReference type="Gene3D" id="3.90.550.10">
    <property type="entry name" value="Spore Coat Polysaccharide Biosynthesis Protein SpsA, Chain A"/>
    <property type="match status" value="1"/>
</dbReference>
<name>A0ABV4I3Q0_9ACTN</name>
<evidence type="ECO:0000256" key="2">
    <source>
        <dbReference type="ARBA" id="ARBA00022695"/>
    </source>
</evidence>
<evidence type="ECO:0000256" key="4">
    <source>
        <dbReference type="ARBA" id="ARBA00023134"/>
    </source>
</evidence>
<feature type="binding site" evidence="5">
    <location>
        <position position="152"/>
    </location>
    <ligand>
        <name>phosphoenolpyruvate</name>
        <dbReference type="ChEBI" id="CHEBI:58702"/>
    </ligand>
</feature>
<comment type="function">
    <text evidence="5">Guanylyltransferase that catalyzes the activation of phosphoenolpyruvate (PEP) as enolpyruvoyl-2-diphospho-5'-guanosine, via the condensation of PEP with GTP. It is involved in the biosynthesis of coenzyme F420, a hydride carrier cofactor.</text>
</comment>
<evidence type="ECO:0000313" key="6">
    <source>
        <dbReference type="EMBL" id="MEZ0491832.1"/>
    </source>
</evidence>
<comment type="caution">
    <text evidence="5">Lacks conserved residue(s) required for the propagation of feature annotation.</text>
</comment>
<reference evidence="6 7" key="1">
    <citation type="submission" date="2024-07" db="EMBL/GenBank/DDBJ databases">
        <authorList>
            <person name="Thanompreechachai J."/>
            <person name="Duangmal K."/>
        </authorList>
    </citation>
    <scope>NUCLEOTIDE SEQUENCE [LARGE SCALE GENOMIC DNA]</scope>
    <source>
        <strain evidence="6 7">TBRC 1896</strain>
    </source>
</reference>